<protein>
    <submittedName>
        <fullName evidence="1">Uncharacterized protein</fullName>
    </submittedName>
</protein>
<name>A0AAV5EE67_ELECO</name>
<reference evidence="1" key="1">
    <citation type="journal article" date="2018" name="DNA Res.">
        <title>Multiple hybrid de novo genome assembly of finger millet, an orphan allotetraploid crop.</title>
        <authorList>
            <person name="Hatakeyama M."/>
            <person name="Aluri S."/>
            <person name="Balachadran M.T."/>
            <person name="Sivarajan S.R."/>
            <person name="Patrignani A."/>
            <person name="Gruter S."/>
            <person name="Poveda L."/>
            <person name="Shimizu-Inatsugi R."/>
            <person name="Baeten J."/>
            <person name="Francoijs K.J."/>
            <person name="Nataraja K.N."/>
            <person name="Reddy Y.A.N."/>
            <person name="Phadnis S."/>
            <person name="Ravikumar R.L."/>
            <person name="Schlapbach R."/>
            <person name="Sreeman S.M."/>
            <person name="Shimizu K.K."/>
        </authorList>
    </citation>
    <scope>NUCLEOTIDE SEQUENCE</scope>
</reference>
<dbReference type="AlphaFoldDB" id="A0AAV5EE67"/>
<evidence type="ECO:0000313" key="2">
    <source>
        <dbReference type="Proteomes" id="UP001054889"/>
    </source>
</evidence>
<reference evidence="1" key="2">
    <citation type="submission" date="2021-12" db="EMBL/GenBank/DDBJ databases">
        <title>Resequencing data analysis of finger millet.</title>
        <authorList>
            <person name="Hatakeyama M."/>
            <person name="Aluri S."/>
            <person name="Balachadran M.T."/>
            <person name="Sivarajan S.R."/>
            <person name="Poveda L."/>
            <person name="Shimizu-Inatsugi R."/>
            <person name="Schlapbach R."/>
            <person name="Sreeman S.M."/>
            <person name="Shimizu K.K."/>
        </authorList>
    </citation>
    <scope>NUCLEOTIDE SEQUENCE</scope>
</reference>
<comment type="caution">
    <text evidence="1">The sequence shown here is derived from an EMBL/GenBank/DDBJ whole genome shotgun (WGS) entry which is preliminary data.</text>
</comment>
<gene>
    <name evidence="1" type="primary">gb08232</name>
    <name evidence="1" type="ORF">PR202_gb08232</name>
</gene>
<keyword evidence="2" id="KW-1185">Reference proteome</keyword>
<organism evidence="1 2">
    <name type="scientific">Eleusine coracana subsp. coracana</name>
    <dbReference type="NCBI Taxonomy" id="191504"/>
    <lineage>
        <taxon>Eukaryota</taxon>
        <taxon>Viridiplantae</taxon>
        <taxon>Streptophyta</taxon>
        <taxon>Embryophyta</taxon>
        <taxon>Tracheophyta</taxon>
        <taxon>Spermatophyta</taxon>
        <taxon>Magnoliopsida</taxon>
        <taxon>Liliopsida</taxon>
        <taxon>Poales</taxon>
        <taxon>Poaceae</taxon>
        <taxon>PACMAD clade</taxon>
        <taxon>Chloridoideae</taxon>
        <taxon>Cynodonteae</taxon>
        <taxon>Eleusininae</taxon>
        <taxon>Eleusine</taxon>
    </lineage>
</organism>
<dbReference type="PANTHER" id="PTHR34538">
    <property type="entry name" value="EXPRESSED PROTEIN"/>
    <property type="match status" value="1"/>
</dbReference>
<accession>A0AAV5EE67</accession>
<dbReference type="Proteomes" id="UP001054889">
    <property type="component" value="Unassembled WGS sequence"/>
</dbReference>
<proteinExistence type="predicted"/>
<dbReference type="PANTHER" id="PTHR34538:SF4">
    <property type="entry name" value="EXPRESSED PROTEIN"/>
    <property type="match status" value="1"/>
</dbReference>
<evidence type="ECO:0000313" key="1">
    <source>
        <dbReference type="EMBL" id="GJN20809.1"/>
    </source>
</evidence>
<sequence length="90" mass="9907">MASSSPLLGLYSGSRRRVQATSSGAGVRRPAVPVKELLMRLRSTWRRSVARPRKKAAVSFMYDLHSYSLNFDDGVVGSGNRHVEIWASAS</sequence>
<dbReference type="EMBL" id="BQKI01000075">
    <property type="protein sequence ID" value="GJN20809.1"/>
    <property type="molecule type" value="Genomic_DNA"/>
</dbReference>